<dbReference type="InterPro" id="IPR001054">
    <property type="entry name" value="A/G_cyclase"/>
</dbReference>
<dbReference type="InterPro" id="IPR007890">
    <property type="entry name" value="CHASE2"/>
</dbReference>
<accession>A0A0A7PCS4</accession>
<dbReference type="HOGENOM" id="CLU_000445_85_1_5"/>
<keyword evidence="4" id="KW-1185">Reference proteome</keyword>
<proteinExistence type="predicted"/>
<organism evidence="3 4">
    <name type="scientific">Sphingopyxis fribergensis</name>
    <dbReference type="NCBI Taxonomy" id="1515612"/>
    <lineage>
        <taxon>Bacteria</taxon>
        <taxon>Pseudomonadati</taxon>
        <taxon>Pseudomonadota</taxon>
        <taxon>Alphaproteobacteria</taxon>
        <taxon>Sphingomonadales</taxon>
        <taxon>Sphingomonadaceae</taxon>
        <taxon>Sphingopyxis</taxon>
    </lineage>
</organism>
<evidence type="ECO:0000313" key="3">
    <source>
        <dbReference type="EMBL" id="AJA07815.1"/>
    </source>
</evidence>
<gene>
    <name evidence="3" type="ORF">SKP52_04440</name>
</gene>
<dbReference type="PANTHER" id="PTHR43081:SF1">
    <property type="entry name" value="ADENYLATE CYCLASE, TERMINAL-DIFFERENTIATION SPECIFIC"/>
    <property type="match status" value="1"/>
</dbReference>
<dbReference type="Pfam" id="PF00211">
    <property type="entry name" value="Guanylate_cyc"/>
    <property type="match status" value="1"/>
</dbReference>
<keyword evidence="1" id="KW-1133">Transmembrane helix</keyword>
<dbReference type="Gene3D" id="3.30.70.1230">
    <property type="entry name" value="Nucleotide cyclase"/>
    <property type="match status" value="1"/>
</dbReference>
<dbReference type="AlphaFoldDB" id="A0A0A7PCS4"/>
<dbReference type="KEGG" id="sphk:SKP52_04440"/>
<dbReference type="GO" id="GO:0004016">
    <property type="term" value="F:adenylate cyclase activity"/>
    <property type="evidence" value="ECO:0007669"/>
    <property type="project" value="UniProtKB-ARBA"/>
</dbReference>
<dbReference type="GO" id="GO:0009190">
    <property type="term" value="P:cyclic nucleotide biosynthetic process"/>
    <property type="evidence" value="ECO:0007669"/>
    <property type="project" value="InterPro"/>
</dbReference>
<dbReference type="SUPFAM" id="SSF55073">
    <property type="entry name" value="Nucleotide cyclase"/>
    <property type="match status" value="1"/>
</dbReference>
<feature type="transmembrane region" description="Helical" evidence="1">
    <location>
        <begin position="393"/>
        <end position="411"/>
    </location>
</feature>
<reference evidence="3 4" key="1">
    <citation type="journal article" date="2015" name="Int. J. Syst. Evol. Microbiol.">
        <title>Description of Sphingopyxis fribergensis sp. nov. - a soil bacterium with the ability to degrade styrene and phenylacetic acid.</title>
        <authorList>
            <person name="Oelschlagel M."/>
            <person name="Ruckert C."/>
            <person name="Kalinowski J."/>
            <person name="Schmidt G."/>
            <person name="Schlomann M."/>
            <person name="Tischler D."/>
        </authorList>
    </citation>
    <scope>NUCLEOTIDE SEQUENCE [LARGE SCALE GENOMIC DNA]</scope>
    <source>
        <strain evidence="3 4">Kp5.2</strain>
    </source>
</reference>
<dbReference type="EMBL" id="CP009122">
    <property type="protein sequence ID" value="AJA07815.1"/>
    <property type="molecule type" value="Genomic_DNA"/>
</dbReference>
<name>A0A0A7PCS4_9SPHN</name>
<dbReference type="GO" id="GO:0035556">
    <property type="term" value="P:intracellular signal transduction"/>
    <property type="evidence" value="ECO:0007669"/>
    <property type="project" value="InterPro"/>
</dbReference>
<dbReference type="InterPro" id="IPR029787">
    <property type="entry name" value="Nucleotide_cyclase"/>
</dbReference>
<dbReference type="Proteomes" id="UP000030907">
    <property type="component" value="Chromosome"/>
</dbReference>
<dbReference type="RefSeq" id="WP_039579759.1">
    <property type="nucleotide sequence ID" value="NZ_CP009122.1"/>
</dbReference>
<dbReference type="InterPro" id="IPR050697">
    <property type="entry name" value="Adenylyl/Guanylyl_Cyclase_3/4"/>
</dbReference>
<dbReference type="PANTHER" id="PTHR43081">
    <property type="entry name" value="ADENYLATE CYCLASE, TERMINAL-DIFFERENTIATION SPECIFIC-RELATED"/>
    <property type="match status" value="1"/>
</dbReference>
<dbReference type="OrthoDB" id="9789782at2"/>
<keyword evidence="1" id="KW-0812">Transmembrane</keyword>
<evidence type="ECO:0000259" key="2">
    <source>
        <dbReference type="PROSITE" id="PS50125"/>
    </source>
</evidence>
<feature type="domain" description="Guanylate cyclase" evidence="2">
    <location>
        <begin position="455"/>
        <end position="588"/>
    </location>
</feature>
<evidence type="ECO:0000313" key="4">
    <source>
        <dbReference type="Proteomes" id="UP000030907"/>
    </source>
</evidence>
<dbReference type="STRING" id="1515612.SKP52_04440"/>
<feature type="transmembrane region" description="Helical" evidence="1">
    <location>
        <begin position="41"/>
        <end position="59"/>
    </location>
</feature>
<protein>
    <submittedName>
        <fullName evidence="3">Adenylate/guanylate cyclase</fullName>
    </submittedName>
</protein>
<dbReference type="SMART" id="SM00044">
    <property type="entry name" value="CYCc"/>
    <property type="match status" value="1"/>
</dbReference>
<sequence>MNAPEVLTPAADTPAQDGRQAAVPLRKRVRRLVMQLGPSRMAATIAFLLIAILIARFSWQMPLIDAAERALYDARATLMAPHVEQDKRITLVTYNDETLFNTGIRSPLDRTLLANALGNLDQMGAKAIGIDIAFDSPRPDDDVLKAQLRAMKTPTWLAYAEQASNPNTIFYEQQKYLEAYIADVTTAKTKPTSVLFRTDDDSVIRNWPDRPKNLPPLMANALAPVDAAHANFQGNIRFLVPARAAAGQEEPVFANIPIDSFAMPMDAEMRAGFSELVKGRYVLIGGDIIDNDQFNTPLSRFPDAITGQHETMIGLEVHAHMLAQQLDKAWTKPISRPALWALAILIVFAGGLTSLIDLRARWVALAFLGQMAFFIAFPFWLQGRGVDTTTLPTFGWAIGWLFGYAAVGTAARTVGSRQRAFAQSALGKYLPADVAAQILRDPDQLSLHGERRNIFCVFTDLEGFTKLSHAVTPETVARLLNEYLDRLSDIVLEHGGTIDKFVGDAVVAFWGAPLSRPDDGPRAAAAALAMYQAGEKYRVDLAGADVPPIGMTRVGLHVGDAIVGNFGGEGRIQYTALGDSMNTASRLEAANKGLKTGVLISAEAAARSGRDDLVPMGRVTLRGRAQPVDVFTPRPDLAPDQRARITALVAAHTADDKKTYVTCATAIQADFGQDPSIMFLIERLNETKEGESYVLS</sequence>
<feature type="transmembrane region" description="Helical" evidence="1">
    <location>
        <begin position="338"/>
        <end position="356"/>
    </location>
</feature>
<dbReference type="Pfam" id="PF05226">
    <property type="entry name" value="CHASE2"/>
    <property type="match status" value="1"/>
</dbReference>
<feature type="transmembrane region" description="Helical" evidence="1">
    <location>
        <begin position="362"/>
        <end position="381"/>
    </location>
</feature>
<dbReference type="SMART" id="SM01080">
    <property type="entry name" value="CHASE2"/>
    <property type="match status" value="1"/>
</dbReference>
<keyword evidence="1" id="KW-0472">Membrane</keyword>
<dbReference type="CDD" id="cd07302">
    <property type="entry name" value="CHD"/>
    <property type="match status" value="1"/>
</dbReference>
<evidence type="ECO:0000256" key="1">
    <source>
        <dbReference type="SAM" id="Phobius"/>
    </source>
</evidence>
<dbReference type="PROSITE" id="PS50125">
    <property type="entry name" value="GUANYLATE_CYCLASE_2"/>
    <property type="match status" value="1"/>
</dbReference>